<gene>
    <name evidence="2" type="ORF">IWX46DRAFT_28635</name>
</gene>
<evidence type="ECO:0000313" key="2">
    <source>
        <dbReference type="EMBL" id="KAK7557014.1"/>
    </source>
</evidence>
<feature type="region of interest" description="Disordered" evidence="1">
    <location>
        <begin position="1"/>
        <end position="42"/>
    </location>
</feature>
<organism evidence="2 3">
    <name type="scientific">Phyllosticta citricarpa</name>
    <dbReference type="NCBI Taxonomy" id="55181"/>
    <lineage>
        <taxon>Eukaryota</taxon>
        <taxon>Fungi</taxon>
        <taxon>Dikarya</taxon>
        <taxon>Ascomycota</taxon>
        <taxon>Pezizomycotina</taxon>
        <taxon>Dothideomycetes</taxon>
        <taxon>Dothideomycetes incertae sedis</taxon>
        <taxon>Botryosphaeriales</taxon>
        <taxon>Phyllostictaceae</taxon>
        <taxon>Phyllosticta</taxon>
    </lineage>
</organism>
<feature type="region of interest" description="Disordered" evidence="1">
    <location>
        <begin position="80"/>
        <end position="107"/>
    </location>
</feature>
<reference evidence="2 3" key="1">
    <citation type="submission" date="2024-04" db="EMBL/GenBank/DDBJ databases">
        <title>Phyllosticta paracitricarpa is synonymous to the EU quarantine fungus P. citricarpa based on phylogenomic analyses.</title>
        <authorList>
            <consortium name="Lawrence Berkeley National Laboratory"/>
            <person name="Van Ingen-Buijs V.A."/>
            <person name="Van Westerhoven A.C."/>
            <person name="Haridas S."/>
            <person name="Skiadas P."/>
            <person name="Martin F."/>
            <person name="Groenewald J.Z."/>
            <person name="Crous P.W."/>
            <person name="Seidl M.F."/>
        </authorList>
    </citation>
    <scope>NUCLEOTIDE SEQUENCE [LARGE SCALE GENOMIC DNA]</scope>
    <source>
        <strain evidence="2 3">CBS 122670</strain>
    </source>
</reference>
<accession>A0ABR1MSW1</accession>
<dbReference type="EMBL" id="JBBPDW010000001">
    <property type="protein sequence ID" value="KAK7557014.1"/>
    <property type="molecule type" value="Genomic_DNA"/>
</dbReference>
<comment type="caution">
    <text evidence="2">The sequence shown here is derived from an EMBL/GenBank/DDBJ whole genome shotgun (WGS) entry which is preliminary data.</text>
</comment>
<evidence type="ECO:0000313" key="3">
    <source>
        <dbReference type="Proteomes" id="UP001365128"/>
    </source>
</evidence>
<protein>
    <submittedName>
        <fullName evidence="2">Uncharacterized protein</fullName>
    </submittedName>
</protein>
<sequence>MLHTTAQQVHHHHDTIATAASSTARLSSSEKAPFPTPDGTVPVSRHLCDLSKRPPLLASILLCRLLITIQPRNVLATICPSPPTVSDSSRDQSRGPPEPFTSFDHVQKPGNRVASRVSICSPHLLAPAASPLGIINNNNNMPSDSLHQAFDMVTLLRSSARCPLFLFSLASSISTSGNSSLSTSFRLVSSSCKSSPSFQMSSRTSGRTSLLFLPLPATPWSRPGPARRPSSALPCLIPSVLPHSNVTVVVAIDSTRPNAWCTSSWCSCSLIPFAARA</sequence>
<dbReference type="Proteomes" id="UP001365128">
    <property type="component" value="Unassembled WGS sequence"/>
</dbReference>
<evidence type="ECO:0000256" key="1">
    <source>
        <dbReference type="SAM" id="MobiDB-lite"/>
    </source>
</evidence>
<keyword evidence="3" id="KW-1185">Reference proteome</keyword>
<feature type="compositionally biased region" description="Low complexity" evidence="1">
    <location>
        <begin position="16"/>
        <end position="29"/>
    </location>
</feature>
<name>A0ABR1MSW1_9PEZI</name>
<proteinExistence type="predicted"/>